<evidence type="ECO:0000313" key="9">
    <source>
        <dbReference type="Proteomes" id="UP000761264"/>
    </source>
</evidence>
<dbReference type="InterPro" id="IPR013785">
    <property type="entry name" value="Aldolase_TIM"/>
</dbReference>
<dbReference type="SUPFAM" id="SSF51569">
    <property type="entry name" value="Aldolase"/>
    <property type="match status" value="1"/>
</dbReference>
<keyword evidence="9" id="KW-1185">Reference proteome</keyword>
<sequence length="258" mass="27325">MAHDQQDRKAVAARALGLLDLTSLNDDDDAAAVEALCTRARSPFGPVAAVCVWPRFVAQAKQLLHDSGIKVAAVANFPEGGDDMAAALRDTREIVAQGGDEVDLVMPYGRWLAGDRDFAQKMIAACKRACGDGARLKVILETGRLQDATRIYEASRDAIEAGADMIKTSTGKVEVSATLEAAEAMLRAIKDSGRDVGFKAAGGIRDTATAGDYLALADRIMGPDWADPWRFRFGASGVLNDLLAVLGDEAAPTGQQGY</sequence>
<dbReference type="Gene3D" id="3.20.20.70">
    <property type="entry name" value="Aldolase class I"/>
    <property type="match status" value="1"/>
</dbReference>
<dbReference type="GO" id="GO:0009264">
    <property type="term" value="P:deoxyribonucleotide catabolic process"/>
    <property type="evidence" value="ECO:0007669"/>
    <property type="project" value="UniProtKB-UniRule"/>
</dbReference>
<evidence type="ECO:0000256" key="6">
    <source>
        <dbReference type="ARBA" id="ARBA00048791"/>
    </source>
</evidence>
<comment type="pathway">
    <text evidence="1">Carbohydrate degradation; 2-deoxy-D-ribose 1-phosphate degradation; D-glyceraldehyde 3-phosphate and acetaldehyde from 2-deoxy-alpha-D-ribose 1-phosphate: step 2/2.</text>
</comment>
<dbReference type="PANTHER" id="PTHR10889">
    <property type="entry name" value="DEOXYRIBOSE-PHOSPHATE ALDOLASE"/>
    <property type="match status" value="1"/>
</dbReference>
<dbReference type="RefSeq" id="WP_167227599.1">
    <property type="nucleotide sequence ID" value="NZ_JAAQPH010000015.1"/>
</dbReference>
<dbReference type="EMBL" id="JAAQPH010000015">
    <property type="protein sequence ID" value="NIA70715.1"/>
    <property type="molecule type" value="Genomic_DNA"/>
</dbReference>
<dbReference type="CDD" id="cd00959">
    <property type="entry name" value="DeoC"/>
    <property type="match status" value="1"/>
</dbReference>
<dbReference type="Pfam" id="PF01791">
    <property type="entry name" value="DeoC"/>
    <property type="match status" value="1"/>
</dbReference>
<evidence type="ECO:0000256" key="5">
    <source>
        <dbReference type="ARBA" id="ARBA00023270"/>
    </source>
</evidence>
<dbReference type="GO" id="GO:0004139">
    <property type="term" value="F:deoxyribose-phosphate aldolase activity"/>
    <property type="evidence" value="ECO:0007669"/>
    <property type="project" value="UniProtKB-UniRule"/>
</dbReference>
<comment type="catalytic activity">
    <reaction evidence="6">
        <text>2-deoxy-D-ribose 5-phosphate = D-glyceraldehyde 3-phosphate + acetaldehyde</text>
        <dbReference type="Rhea" id="RHEA:12821"/>
        <dbReference type="ChEBI" id="CHEBI:15343"/>
        <dbReference type="ChEBI" id="CHEBI:59776"/>
        <dbReference type="ChEBI" id="CHEBI:62877"/>
        <dbReference type="EC" id="4.1.2.4"/>
    </reaction>
</comment>
<dbReference type="NCBIfam" id="TIGR00126">
    <property type="entry name" value="deoC"/>
    <property type="match status" value="1"/>
</dbReference>
<dbReference type="Proteomes" id="UP000761264">
    <property type="component" value="Unassembled WGS sequence"/>
</dbReference>
<comment type="caution">
    <text evidence="8">The sequence shown here is derived from an EMBL/GenBank/DDBJ whole genome shotgun (WGS) entry which is preliminary data.</text>
</comment>
<evidence type="ECO:0000313" key="8">
    <source>
        <dbReference type="EMBL" id="NIA70715.1"/>
    </source>
</evidence>
<keyword evidence="5" id="KW-0704">Schiff base</keyword>
<evidence type="ECO:0000256" key="2">
    <source>
        <dbReference type="ARBA" id="ARBA00009473"/>
    </source>
</evidence>
<dbReference type="InterPro" id="IPR011343">
    <property type="entry name" value="DeoC"/>
</dbReference>
<dbReference type="PIRSF" id="PIRSF001357">
    <property type="entry name" value="DeoC"/>
    <property type="match status" value="1"/>
</dbReference>
<keyword evidence="4 8" id="KW-0456">Lyase</keyword>
<protein>
    <recommendedName>
        <fullName evidence="3 7">Deoxyribose-phosphate aldolase</fullName>
        <ecNumber evidence="3 7">4.1.2.4</ecNumber>
    </recommendedName>
</protein>
<dbReference type="GO" id="GO:0016052">
    <property type="term" value="P:carbohydrate catabolic process"/>
    <property type="evidence" value="ECO:0007669"/>
    <property type="project" value="TreeGrafter"/>
</dbReference>
<evidence type="ECO:0000256" key="4">
    <source>
        <dbReference type="ARBA" id="ARBA00023239"/>
    </source>
</evidence>
<dbReference type="GO" id="GO:0005737">
    <property type="term" value="C:cytoplasm"/>
    <property type="evidence" value="ECO:0007669"/>
    <property type="project" value="InterPro"/>
</dbReference>
<evidence type="ECO:0000256" key="3">
    <source>
        <dbReference type="ARBA" id="ARBA00012515"/>
    </source>
</evidence>
<evidence type="ECO:0000256" key="1">
    <source>
        <dbReference type="ARBA" id="ARBA00004816"/>
    </source>
</evidence>
<dbReference type="InterPro" id="IPR002915">
    <property type="entry name" value="DeoC/FbaB/LacD_aldolase"/>
</dbReference>
<organism evidence="8 9">
    <name type="scientific">Pelagibius litoralis</name>
    <dbReference type="NCBI Taxonomy" id="374515"/>
    <lineage>
        <taxon>Bacteria</taxon>
        <taxon>Pseudomonadati</taxon>
        <taxon>Pseudomonadota</taxon>
        <taxon>Alphaproteobacteria</taxon>
        <taxon>Rhodospirillales</taxon>
        <taxon>Rhodovibrionaceae</taxon>
        <taxon>Pelagibius</taxon>
    </lineage>
</organism>
<proteinExistence type="inferred from homology"/>
<dbReference type="SMART" id="SM01133">
    <property type="entry name" value="DeoC"/>
    <property type="match status" value="1"/>
</dbReference>
<reference evidence="8" key="1">
    <citation type="submission" date="2020-03" db="EMBL/GenBank/DDBJ databases">
        <title>Genome of Pelagibius litoralis DSM 21314T.</title>
        <authorList>
            <person name="Wang G."/>
        </authorList>
    </citation>
    <scope>NUCLEOTIDE SEQUENCE</scope>
    <source>
        <strain evidence="8">DSM 21314</strain>
    </source>
</reference>
<name>A0A967F0A7_9PROT</name>
<dbReference type="EC" id="4.1.2.4" evidence="3 7"/>
<comment type="similarity">
    <text evidence="2">Belongs to the DeoC/FbaB aldolase family. DeoC type 2 subfamily.</text>
</comment>
<accession>A0A967F0A7</accession>
<gene>
    <name evidence="8" type="primary">deoC</name>
    <name evidence="8" type="ORF">HBA54_19125</name>
</gene>
<evidence type="ECO:0000256" key="7">
    <source>
        <dbReference type="NCBIfam" id="TIGR00126"/>
    </source>
</evidence>
<dbReference type="PANTHER" id="PTHR10889:SF3">
    <property type="entry name" value="DEOXYRIBOSE-PHOSPHATE ALDOLASE"/>
    <property type="match status" value="1"/>
</dbReference>
<dbReference type="AlphaFoldDB" id="A0A967F0A7"/>